<proteinExistence type="predicted"/>
<dbReference type="Proteomes" id="UP000193834">
    <property type="component" value="Unassembled WGS sequence"/>
</dbReference>
<dbReference type="AlphaFoldDB" id="A0A1X7J5F7"/>
<gene>
    <name evidence="2" type="ORF">SAMN06295960_1247</name>
</gene>
<organism evidence="2 3">
    <name type="scientific">Paenibacillus aquistagni</name>
    <dbReference type="NCBI Taxonomy" id="1852522"/>
    <lineage>
        <taxon>Bacteria</taxon>
        <taxon>Bacillati</taxon>
        <taxon>Bacillota</taxon>
        <taxon>Bacilli</taxon>
        <taxon>Bacillales</taxon>
        <taxon>Paenibacillaceae</taxon>
        <taxon>Paenibacillus</taxon>
    </lineage>
</organism>
<dbReference type="EMBL" id="FXAZ01000001">
    <property type="protein sequence ID" value="SMG22915.1"/>
    <property type="molecule type" value="Genomic_DNA"/>
</dbReference>
<sequence length="200" mass="22476">MMKNKSSWGLFLMLIGMLVLLAACGGDKYVPQAINEETDVCVICKMAVKDDQFATQIVTKDGQSLKFDDIGCLNKWKAENGTDTIGAAFVRDYHSKEWIPYEKAYYAYDASYKTPMAYGIVSFEKEADAKAFIEEEGNGKLMTANQLDDHSWERNRDMMEGMGDHGHSHGDKEDQTHDMPMKEDGHSTDKEHETTGGHNS</sequence>
<dbReference type="PANTHER" id="PTHR41247:SF1">
    <property type="entry name" value="HTH-TYPE TRANSCRIPTIONAL REPRESSOR YCNK"/>
    <property type="match status" value="1"/>
</dbReference>
<dbReference type="STRING" id="1852522.SAMN06295960_1247"/>
<evidence type="ECO:0000313" key="2">
    <source>
        <dbReference type="EMBL" id="SMG22915.1"/>
    </source>
</evidence>
<evidence type="ECO:0000313" key="3">
    <source>
        <dbReference type="Proteomes" id="UP000193834"/>
    </source>
</evidence>
<feature type="region of interest" description="Disordered" evidence="1">
    <location>
        <begin position="157"/>
        <end position="200"/>
    </location>
</feature>
<accession>A0A1X7J5F7</accession>
<protein>
    <submittedName>
        <fullName evidence="2">Copper chaperone NosL</fullName>
    </submittedName>
</protein>
<dbReference type="PANTHER" id="PTHR41247">
    <property type="entry name" value="HTH-TYPE TRANSCRIPTIONAL REPRESSOR YCNK"/>
    <property type="match status" value="1"/>
</dbReference>
<dbReference type="SUPFAM" id="SSF160387">
    <property type="entry name" value="NosL/MerB-like"/>
    <property type="match status" value="1"/>
</dbReference>
<dbReference type="InterPro" id="IPR008719">
    <property type="entry name" value="N2O_reductase_NosL"/>
</dbReference>
<dbReference type="Pfam" id="PF05573">
    <property type="entry name" value="NosL"/>
    <property type="match status" value="1"/>
</dbReference>
<dbReference type="PROSITE" id="PS51257">
    <property type="entry name" value="PROKAR_LIPOPROTEIN"/>
    <property type="match status" value="1"/>
</dbReference>
<keyword evidence="3" id="KW-1185">Reference proteome</keyword>
<name>A0A1X7J5F7_9BACL</name>
<dbReference type="RefSeq" id="WP_342351850.1">
    <property type="nucleotide sequence ID" value="NZ_FXAZ01000001.1"/>
</dbReference>
<evidence type="ECO:0000256" key="1">
    <source>
        <dbReference type="SAM" id="MobiDB-lite"/>
    </source>
</evidence>
<reference evidence="2 3" key="1">
    <citation type="submission" date="2017-04" db="EMBL/GenBank/DDBJ databases">
        <authorList>
            <person name="Afonso C.L."/>
            <person name="Miller P.J."/>
            <person name="Scott M.A."/>
            <person name="Spackman E."/>
            <person name="Goraichik I."/>
            <person name="Dimitrov K.M."/>
            <person name="Suarez D.L."/>
            <person name="Swayne D.E."/>
        </authorList>
    </citation>
    <scope>NUCLEOTIDE SEQUENCE [LARGE SCALE GENOMIC DNA]</scope>
    <source>
        <strain evidence="2 3">11</strain>
    </source>
</reference>